<reference evidence="1" key="2">
    <citation type="submission" date="2021-01" db="EMBL/GenBank/DDBJ databases">
        <authorList>
            <person name="Schikora-Tamarit M.A."/>
        </authorList>
    </citation>
    <scope>NUCLEOTIDE SEQUENCE</scope>
    <source>
        <strain evidence="1">CBS2887</strain>
    </source>
</reference>
<dbReference type="OrthoDB" id="10649213at2759"/>
<proteinExistence type="predicted"/>
<gene>
    <name evidence="1" type="ORF">WICPIJ_001845</name>
</gene>
<sequence>MYGIVPKNIQDRELNINESNLICANNVVQDCNRSQSFIQDGERFNSDDQVFDFFKRKQVWGLKLLQEPLLELNIVKVLQDFLLRVESGVFVQNKLEEQILIDPQNTDNVVLERITMNKDLRDEVVMRHVDVLDLLGGNVFTLRQLEEVLHTVNDLDLVLRVQLHDITGGEPALRVDGVLCGLFVLEIFVEDLWTSQ</sequence>
<dbReference type="AlphaFoldDB" id="A0A9P8TQS0"/>
<comment type="caution">
    <text evidence="1">The sequence shown here is derived from an EMBL/GenBank/DDBJ whole genome shotgun (WGS) entry which is preliminary data.</text>
</comment>
<dbReference type="Proteomes" id="UP000774326">
    <property type="component" value="Unassembled WGS sequence"/>
</dbReference>
<evidence type="ECO:0000313" key="2">
    <source>
        <dbReference type="Proteomes" id="UP000774326"/>
    </source>
</evidence>
<dbReference type="EMBL" id="JAEUBG010000947">
    <property type="protein sequence ID" value="KAH3687186.1"/>
    <property type="molecule type" value="Genomic_DNA"/>
</dbReference>
<reference evidence="1" key="1">
    <citation type="journal article" date="2021" name="Open Biol.">
        <title>Shared evolutionary footprints suggest mitochondrial oxidative damage underlies multiple complex I losses in fungi.</title>
        <authorList>
            <person name="Schikora-Tamarit M.A."/>
            <person name="Marcet-Houben M."/>
            <person name="Nosek J."/>
            <person name="Gabaldon T."/>
        </authorList>
    </citation>
    <scope>NUCLEOTIDE SEQUENCE</scope>
    <source>
        <strain evidence="1">CBS2887</strain>
    </source>
</reference>
<organism evidence="1 2">
    <name type="scientific">Wickerhamomyces pijperi</name>
    <name type="common">Yeast</name>
    <name type="synonym">Pichia pijperi</name>
    <dbReference type="NCBI Taxonomy" id="599730"/>
    <lineage>
        <taxon>Eukaryota</taxon>
        <taxon>Fungi</taxon>
        <taxon>Dikarya</taxon>
        <taxon>Ascomycota</taxon>
        <taxon>Saccharomycotina</taxon>
        <taxon>Saccharomycetes</taxon>
        <taxon>Phaffomycetales</taxon>
        <taxon>Wickerhamomycetaceae</taxon>
        <taxon>Wickerhamomyces</taxon>
    </lineage>
</organism>
<name>A0A9P8TQS0_WICPI</name>
<evidence type="ECO:0000313" key="1">
    <source>
        <dbReference type="EMBL" id="KAH3687186.1"/>
    </source>
</evidence>
<accession>A0A9P8TQS0</accession>
<protein>
    <submittedName>
        <fullName evidence="1">Uncharacterized protein</fullName>
    </submittedName>
</protein>
<keyword evidence="2" id="KW-1185">Reference proteome</keyword>